<dbReference type="InterPro" id="IPR003609">
    <property type="entry name" value="Pan_app"/>
</dbReference>
<sequence length="118" mass="13231">MASFYLSVNFLALVVSASSVKTSKGQMPNVGFVFTNFLAHKGYYLNVTTVGTELVQDSFECVFKCLEKDSCLSFNLADLDDNINNLLCELLPSDHYTHSDKFITNHLWYHHSIAGVNN</sequence>
<evidence type="ECO:0000256" key="1">
    <source>
        <dbReference type="SAM" id="SignalP"/>
    </source>
</evidence>
<feature type="chain" id="PRO_5018318988" description="Apple domain-containing protein" evidence="1">
    <location>
        <begin position="26"/>
        <end position="118"/>
    </location>
</feature>
<reference evidence="3 4" key="1">
    <citation type="journal article" date="2018" name="Sci. Rep.">
        <title>Comparative analysis of the Pocillopora damicornis genome highlights role of immune system in coral evolution.</title>
        <authorList>
            <person name="Cunning R."/>
            <person name="Bay R.A."/>
            <person name="Gillette P."/>
            <person name="Baker A.C."/>
            <person name="Traylor-Knowles N."/>
        </authorList>
    </citation>
    <scope>NUCLEOTIDE SEQUENCE [LARGE SCALE GENOMIC DNA]</scope>
    <source>
        <strain evidence="3">RSMAS</strain>
        <tissue evidence="3">Whole animal</tissue>
    </source>
</reference>
<dbReference type="Proteomes" id="UP000275408">
    <property type="component" value="Unassembled WGS sequence"/>
</dbReference>
<proteinExistence type="predicted"/>
<dbReference type="Pfam" id="PF00024">
    <property type="entry name" value="PAN_1"/>
    <property type="match status" value="1"/>
</dbReference>
<evidence type="ECO:0000313" key="3">
    <source>
        <dbReference type="EMBL" id="RMX52903.1"/>
    </source>
</evidence>
<keyword evidence="1" id="KW-0732">Signal</keyword>
<dbReference type="AlphaFoldDB" id="A0A3M6UGX1"/>
<name>A0A3M6UGX1_POCDA</name>
<protein>
    <recommendedName>
        <fullName evidence="2">Apple domain-containing protein</fullName>
    </recommendedName>
</protein>
<dbReference type="OrthoDB" id="10014052at2759"/>
<evidence type="ECO:0000313" key="4">
    <source>
        <dbReference type="Proteomes" id="UP000275408"/>
    </source>
</evidence>
<evidence type="ECO:0000259" key="2">
    <source>
        <dbReference type="Pfam" id="PF00024"/>
    </source>
</evidence>
<comment type="caution">
    <text evidence="3">The sequence shown here is derived from an EMBL/GenBank/DDBJ whole genome shotgun (WGS) entry which is preliminary data.</text>
</comment>
<dbReference type="SUPFAM" id="SSF57414">
    <property type="entry name" value="Hairpin loop containing domain-like"/>
    <property type="match status" value="1"/>
</dbReference>
<dbReference type="EMBL" id="RCHS01001557">
    <property type="protein sequence ID" value="RMX52903.1"/>
    <property type="molecule type" value="Genomic_DNA"/>
</dbReference>
<accession>A0A3M6UGX1</accession>
<feature type="signal peptide" evidence="1">
    <location>
        <begin position="1"/>
        <end position="25"/>
    </location>
</feature>
<gene>
    <name evidence="3" type="ORF">pdam_00021616</name>
</gene>
<feature type="domain" description="Apple" evidence="2">
    <location>
        <begin position="37"/>
        <end position="100"/>
    </location>
</feature>
<organism evidence="3 4">
    <name type="scientific">Pocillopora damicornis</name>
    <name type="common">Cauliflower coral</name>
    <name type="synonym">Millepora damicornis</name>
    <dbReference type="NCBI Taxonomy" id="46731"/>
    <lineage>
        <taxon>Eukaryota</taxon>
        <taxon>Metazoa</taxon>
        <taxon>Cnidaria</taxon>
        <taxon>Anthozoa</taxon>
        <taxon>Hexacorallia</taxon>
        <taxon>Scleractinia</taxon>
        <taxon>Astrocoeniina</taxon>
        <taxon>Pocilloporidae</taxon>
        <taxon>Pocillopora</taxon>
    </lineage>
</organism>
<keyword evidence="4" id="KW-1185">Reference proteome</keyword>